<name>A0A9D4Y9S0_PEA</name>
<gene>
    <name evidence="2" type="ORF">KIW84_022138</name>
</gene>
<accession>A0A9D4Y9S0</accession>
<evidence type="ECO:0000259" key="1">
    <source>
        <dbReference type="Pfam" id="PF26130"/>
    </source>
</evidence>
<organism evidence="2 3">
    <name type="scientific">Pisum sativum</name>
    <name type="common">Garden pea</name>
    <name type="synonym">Lathyrus oleraceus</name>
    <dbReference type="NCBI Taxonomy" id="3888"/>
    <lineage>
        <taxon>Eukaryota</taxon>
        <taxon>Viridiplantae</taxon>
        <taxon>Streptophyta</taxon>
        <taxon>Embryophyta</taxon>
        <taxon>Tracheophyta</taxon>
        <taxon>Spermatophyta</taxon>
        <taxon>Magnoliopsida</taxon>
        <taxon>eudicotyledons</taxon>
        <taxon>Gunneridae</taxon>
        <taxon>Pentapetalae</taxon>
        <taxon>rosids</taxon>
        <taxon>fabids</taxon>
        <taxon>Fabales</taxon>
        <taxon>Fabaceae</taxon>
        <taxon>Papilionoideae</taxon>
        <taxon>50 kb inversion clade</taxon>
        <taxon>NPAAA clade</taxon>
        <taxon>Hologalegina</taxon>
        <taxon>IRL clade</taxon>
        <taxon>Fabeae</taxon>
        <taxon>Lathyrus</taxon>
    </lineage>
</organism>
<evidence type="ECO:0000313" key="3">
    <source>
        <dbReference type="Proteomes" id="UP001058974"/>
    </source>
</evidence>
<protein>
    <recommendedName>
        <fullName evidence="1">PB1-like domain-containing protein</fullName>
    </recommendedName>
</protein>
<sequence length="171" mass="19106">MDEYTHVVIHHGLFSEGDDKSSYRGSVAEVKCDVDKWSYFEVLGIVKELGYEEYGTVIYKDPTIGLFILSDDKGAQEIVDLRKVHKSVHFYVQHSVSQPDYYDGPIEDETENIVKVVVNVDETEDVIRKLVEEVLNGKSDGLSDLNKVEVGGTNVDVNGAKDMSGGRDCKD</sequence>
<dbReference type="InterPro" id="IPR058594">
    <property type="entry name" value="PB1-like_dom_pln"/>
</dbReference>
<evidence type="ECO:0000313" key="2">
    <source>
        <dbReference type="EMBL" id="KAI5435611.1"/>
    </source>
</evidence>
<reference evidence="2 3" key="1">
    <citation type="journal article" date="2022" name="Nat. Genet.">
        <title>Improved pea reference genome and pan-genome highlight genomic features and evolutionary characteristics.</title>
        <authorList>
            <person name="Yang T."/>
            <person name="Liu R."/>
            <person name="Luo Y."/>
            <person name="Hu S."/>
            <person name="Wang D."/>
            <person name="Wang C."/>
            <person name="Pandey M.K."/>
            <person name="Ge S."/>
            <person name="Xu Q."/>
            <person name="Li N."/>
            <person name="Li G."/>
            <person name="Huang Y."/>
            <person name="Saxena R.K."/>
            <person name="Ji Y."/>
            <person name="Li M."/>
            <person name="Yan X."/>
            <person name="He Y."/>
            <person name="Liu Y."/>
            <person name="Wang X."/>
            <person name="Xiang C."/>
            <person name="Varshney R.K."/>
            <person name="Ding H."/>
            <person name="Gao S."/>
            <person name="Zong X."/>
        </authorList>
    </citation>
    <scope>NUCLEOTIDE SEQUENCE [LARGE SCALE GENOMIC DNA]</scope>
    <source>
        <strain evidence="2 3">cv. Zhongwan 6</strain>
    </source>
</reference>
<comment type="caution">
    <text evidence="2">The sequence shown here is derived from an EMBL/GenBank/DDBJ whole genome shotgun (WGS) entry which is preliminary data.</text>
</comment>
<feature type="domain" description="PB1-like" evidence="1">
    <location>
        <begin position="2"/>
        <end position="94"/>
    </location>
</feature>
<proteinExistence type="predicted"/>
<dbReference type="Proteomes" id="UP001058974">
    <property type="component" value="Chromosome 2"/>
</dbReference>
<dbReference type="Gramene" id="Psat02G0213800-T1">
    <property type="protein sequence ID" value="KAI5435611.1"/>
    <property type="gene ID" value="KIW84_022138"/>
</dbReference>
<dbReference type="Pfam" id="PF26130">
    <property type="entry name" value="PB1-like"/>
    <property type="match status" value="1"/>
</dbReference>
<keyword evidence="3" id="KW-1185">Reference proteome</keyword>
<dbReference type="AlphaFoldDB" id="A0A9D4Y9S0"/>
<dbReference type="EMBL" id="JAMSHJ010000002">
    <property type="protein sequence ID" value="KAI5435611.1"/>
    <property type="molecule type" value="Genomic_DNA"/>
</dbReference>